<feature type="transmembrane region" description="Helical" evidence="12">
    <location>
        <begin position="178"/>
        <end position="197"/>
    </location>
</feature>
<accession>A0A918J242</accession>
<keyword evidence="6 12" id="KW-0812">Transmembrane</keyword>
<dbReference type="GO" id="GO:0006935">
    <property type="term" value="P:chemotaxis"/>
    <property type="evidence" value="ECO:0007669"/>
    <property type="project" value="UniProtKB-KW"/>
</dbReference>
<evidence type="ECO:0000256" key="3">
    <source>
        <dbReference type="ARBA" id="ARBA00022448"/>
    </source>
</evidence>
<keyword evidence="10" id="KW-0406">Ion transport</keyword>
<dbReference type="PANTHER" id="PTHR30433">
    <property type="entry name" value="CHEMOTAXIS PROTEIN MOTA"/>
    <property type="match status" value="1"/>
</dbReference>
<evidence type="ECO:0000256" key="12">
    <source>
        <dbReference type="SAM" id="Phobius"/>
    </source>
</evidence>
<dbReference type="InterPro" id="IPR046786">
    <property type="entry name" value="MotA_N"/>
</dbReference>
<dbReference type="InterPro" id="IPR000540">
    <property type="entry name" value="Flag_MotA_CS"/>
</dbReference>
<evidence type="ECO:0000256" key="11">
    <source>
        <dbReference type="ARBA" id="ARBA00023136"/>
    </source>
</evidence>
<dbReference type="GO" id="GO:0071978">
    <property type="term" value="P:bacterial-type flagellum-dependent swarming motility"/>
    <property type="evidence" value="ECO:0007669"/>
    <property type="project" value="InterPro"/>
</dbReference>
<reference evidence="15" key="2">
    <citation type="submission" date="2020-09" db="EMBL/GenBank/DDBJ databases">
        <authorList>
            <person name="Sun Q."/>
            <person name="Kim S."/>
        </authorList>
    </citation>
    <scope>NUCLEOTIDE SEQUENCE</scope>
    <source>
        <strain evidence="15">KCTC 23714</strain>
    </source>
</reference>
<comment type="caution">
    <text evidence="15">The sequence shown here is derived from an EMBL/GenBank/DDBJ whole genome shotgun (WGS) entry which is preliminary data.</text>
</comment>
<feature type="transmembrane region" description="Helical" evidence="12">
    <location>
        <begin position="145"/>
        <end position="166"/>
    </location>
</feature>
<evidence type="ECO:0000259" key="14">
    <source>
        <dbReference type="Pfam" id="PF20560"/>
    </source>
</evidence>
<feature type="domain" description="MotA/TolQ/ExbB proton channel" evidence="13">
    <location>
        <begin position="99"/>
        <end position="214"/>
    </location>
</feature>
<comment type="similarity">
    <text evidence="2">Belongs to the MotA family.</text>
</comment>
<dbReference type="InterPro" id="IPR047055">
    <property type="entry name" value="MotA-like"/>
</dbReference>
<evidence type="ECO:0000256" key="5">
    <source>
        <dbReference type="ARBA" id="ARBA00022500"/>
    </source>
</evidence>
<evidence type="ECO:0000313" key="15">
    <source>
        <dbReference type="EMBL" id="GGW42969.1"/>
    </source>
</evidence>
<dbReference type="AlphaFoldDB" id="A0A918J242"/>
<comment type="subcellular location">
    <subcellularLocation>
        <location evidence="1">Cell membrane</location>
        <topology evidence="1">Multi-pass membrane protein</topology>
    </subcellularLocation>
</comment>
<keyword evidence="16" id="KW-1185">Reference proteome</keyword>
<keyword evidence="5" id="KW-0145">Chemotaxis</keyword>
<dbReference type="Proteomes" id="UP000628984">
    <property type="component" value="Unassembled WGS sequence"/>
</dbReference>
<sequence length="253" mass="27300">MDIATLIGLAGAVLMIIGSMVYAGGVMPFVDVPSVIIVFGGTLFVVMAMKPMPVFIGHFRAMMKAFRPDTFDTAALIDLMVELSNIARKDGIMALEGKATSDPFLEKGLQLLVDGVDEQKMVKQLKYEIKALKARHEAYQGAIKAWIDIGPAMGMVGTLIGLVLMLGNMSDPKSIGPAMAVALLTTLYGALIANVIFGPILNKLEGFSSDEVTWRELVIEGLRGIARGESPRAIEDQLICALEMKEQQKRKAA</sequence>
<name>A0A918J242_9RHOB</name>
<evidence type="ECO:0000256" key="1">
    <source>
        <dbReference type="ARBA" id="ARBA00004651"/>
    </source>
</evidence>
<evidence type="ECO:0000259" key="13">
    <source>
        <dbReference type="Pfam" id="PF01618"/>
    </source>
</evidence>
<feature type="domain" description="Motility protein A N-terminal" evidence="14">
    <location>
        <begin position="6"/>
        <end position="89"/>
    </location>
</feature>
<dbReference type="PROSITE" id="PS01307">
    <property type="entry name" value="MOTA"/>
    <property type="match status" value="1"/>
</dbReference>
<dbReference type="RefSeq" id="WP_189635090.1">
    <property type="nucleotide sequence ID" value="NZ_BMYQ01000015.1"/>
</dbReference>
<evidence type="ECO:0000256" key="10">
    <source>
        <dbReference type="ARBA" id="ARBA00023065"/>
    </source>
</evidence>
<evidence type="ECO:0000256" key="9">
    <source>
        <dbReference type="ARBA" id="ARBA00022989"/>
    </source>
</evidence>
<evidence type="ECO:0000256" key="4">
    <source>
        <dbReference type="ARBA" id="ARBA00022475"/>
    </source>
</evidence>
<feature type="transmembrane region" description="Helical" evidence="12">
    <location>
        <begin position="33"/>
        <end position="57"/>
    </location>
</feature>
<keyword evidence="3" id="KW-0813">Transport</keyword>
<evidence type="ECO:0000256" key="6">
    <source>
        <dbReference type="ARBA" id="ARBA00022692"/>
    </source>
</evidence>
<dbReference type="Pfam" id="PF01618">
    <property type="entry name" value="MotA_ExbB"/>
    <property type="match status" value="1"/>
</dbReference>
<keyword evidence="9 12" id="KW-1133">Transmembrane helix</keyword>
<keyword evidence="4" id="KW-1003">Cell membrane</keyword>
<dbReference type="PANTHER" id="PTHR30433:SF2">
    <property type="entry name" value="MOTILITY PROTEIN A"/>
    <property type="match status" value="1"/>
</dbReference>
<reference evidence="15" key="1">
    <citation type="journal article" date="2014" name="Int. J. Syst. Evol. Microbiol.">
        <title>Complete genome sequence of Corynebacterium casei LMG S-19264T (=DSM 44701T), isolated from a smear-ripened cheese.</title>
        <authorList>
            <consortium name="US DOE Joint Genome Institute (JGI-PGF)"/>
            <person name="Walter F."/>
            <person name="Albersmeier A."/>
            <person name="Kalinowski J."/>
            <person name="Ruckert C."/>
        </authorList>
    </citation>
    <scope>NUCLEOTIDE SEQUENCE</scope>
    <source>
        <strain evidence="15">KCTC 23714</strain>
    </source>
</reference>
<organism evidence="15 16">
    <name type="scientific">Gemmobacter lanyuensis</name>
    <dbReference type="NCBI Taxonomy" id="1054497"/>
    <lineage>
        <taxon>Bacteria</taxon>
        <taxon>Pseudomonadati</taxon>
        <taxon>Pseudomonadota</taxon>
        <taxon>Alphaproteobacteria</taxon>
        <taxon>Rhodobacterales</taxon>
        <taxon>Paracoccaceae</taxon>
        <taxon>Gemmobacter</taxon>
    </lineage>
</organism>
<evidence type="ECO:0000313" key="16">
    <source>
        <dbReference type="Proteomes" id="UP000628984"/>
    </source>
</evidence>
<gene>
    <name evidence="15" type="primary">motA</name>
    <name evidence="15" type="ORF">GCM10011452_34140</name>
</gene>
<proteinExistence type="inferred from homology"/>
<keyword evidence="7" id="KW-0283">Flagellar rotation</keyword>
<evidence type="ECO:0000256" key="2">
    <source>
        <dbReference type="ARBA" id="ARBA00008038"/>
    </source>
</evidence>
<evidence type="ECO:0000256" key="8">
    <source>
        <dbReference type="ARBA" id="ARBA00022781"/>
    </source>
</evidence>
<dbReference type="EMBL" id="BMYQ01000015">
    <property type="protein sequence ID" value="GGW42969.1"/>
    <property type="molecule type" value="Genomic_DNA"/>
</dbReference>
<keyword evidence="15" id="KW-0966">Cell projection</keyword>
<dbReference type="InterPro" id="IPR002898">
    <property type="entry name" value="MotA_ExbB_proton_chnl"/>
</dbReference>
<dbReference type="Pfam" id="PF20560">
    <property type="entry name" value="MotA_N"/>
    <property type="match status" value="1"/>
</dbReference>
<evidence type="ECO:0000256" key="7">
    <source>
        <dbReference type="ARBA" id="ARBA00022779"/>
    </source>
</evidence>
<keyword evidence="15" id="KW-0282">Flagellum</keyword>
<dbReference type="GO" id="GO:1902600">
    <property type="term" value="P:proton transmembrane transport"/>
    <property type="evidence" value="ECO:0007669"/>
    <property type="project" value="UniProtKB-KW"/>
</dbReference>
<keyword evidence="11 12" id="KW-0472">Membrane</keyword>
<dbReference type="GO" id="GO:0005886">
    <property type="term" value="C:plasma membrane"/>
    <property type="evidence" value="ECO:0007669"/>
    <property type="project" value="UniProtKB-SubCell"/>
</dbReference>
<keyword evidence="15" id="KW-0969">Cilium</keyword>
<protein>
    <submittedName>
        <fullName evidence="15">Flagellar motor protein MotA</fullName>
    </submittedName>
</protein>
<keyword evidence="8" id="KW-0375">Hydrogen ion transport</keyword>